<organism evidence="2">
    <name type="scientific">uncultured Sporomusa sp</name>
    <dbReference type="NCBI Taxonomy" id="307249"/>
    <lineage>
        <taxon>Bacteria</taxon>
        <taxon>Bacillati</taxon>
        <taxon>Bacillota</taxon>
        <taxon>Negativicutes</taxon>
        <taxon>Selenomonadales</taxon>
        <taxon>Sporomusaceae</taxon>
        <taxon>Sporomusa</taxon>
        <taxon>environmental samples</taxon>
    </lineage>
</organism>
<dbReference type="GO" id="GO:0009231">
    <property type="term" value="P:riboflavin biosynthetic process"/>
    <property type="evidence" value="ECO:0007669"/>
    <property type="project" value="InterPro"/>
</dbReference>
<dbReference type="SUPFAM" id="SSF53597">
    <property type="entry name" value="Dihydrofolate reductase-like"/>
    <property type="match status" value="1"/>
</dbReference>
<dbReference type="Pfam" id="PF01872">
    <property type="entry name" value="RibD_C"/>
    <property type="match status" value="1"/>
</dbReference>
<name>A0A212LNS9_9FIRM</name>
<dbReference type="AlphaFoldDB" id="A0A212LNS9"/>
<dbReference type="InterPro" id="IPR024072">
    <property type="entry name" value="DHFR-like_dom_sf"/>
</dbReference>
<evidence type="ECO:0000259" key="1">
    <source>
        <dbReference type="Pfam" id="PF01872"/>
    </source>
</evidence>
<accession>A0A212LNS9</accession>
<dbReference type="GO" id="GO:0008703">
    <property type="term" value="F:5-amino-6-(5-phosphoribosylamino)uracil reductase activity"/>
    <property type="evidence" value="ECO:0007669"/>
    <property type="project" value="InterPro"/>
</dbReference>
<dbReference type="EMBL" id="FMJE01000002">
    <property type="protein sequence ID" value="SCM79187.1"/>
    <property type="molecule type" value="Genomic_DNA"/>
</dbReference>
<proteinExistence type="predicted"/>
<feature type="domain" description="Bacterial bifunctional deaminase-reductase C-terminal" evidence="1">
    <location>
        <begin position="1"/>
        <end position="64"/>
    </location>
</feature>
<sequence length="74" mass="7869">MLGGGGVLNWSFLQVGMCDELSMVIAATADGSSETPALFETRGNLAADNPVSFTLESVQAMDGGSIWLRYRVKK</sequence>
<dbReference type="Gene3D" id="3.40.430.10">
    <property type="entry name" value="Dihydrofolate Reductase, subunit A"/>
    <property type="match status" value="1"/>
</dbReference>
<evidence type="ECO:0000313" key="2">
    <source>
        <dbReference type="EMBL" id="SCM79187.1"/>
    </source>
</evidence>
<reference evidence="2" key="1">
    <citation type="submission" date="2016-08" db="EMBL/GenBank/DDBJ databases">
        <authorList>
            <person name="Seilhamer J.J."/>
        </authorList>
    </citation>
    <scope>NUCLEOTIDE SEQUENCE</scope>
    <source>
        <strain evidence="2">86</strain>
    </source>
</reference>
<protein>
    <submittedName>
        <fullName evidence="2">Pyrimidine reductase, riboflavin biosynthesis</fullName>
    </submittedName>
</protein>
<gene>
    <name evidence="2" type="ORF">KL86SPO_20442</name>
</gene>
<dbReference type="InterPro" id="IPR002734">
    <property type="entry name" value="RibDG_C"/>
</dbReference>